<organism evidence="1 2">
    <name type="scientific">Elysia crispata</name>
    <name type="common">lettuce slug</name>
    <dbReference type="NCBI Taxonomy" id="231223"/>
    <lineage>
        <taxon>Eukaryota</taxon>
        <taxon>Metazoa</taxon>
        <taxon>Spiralia</taxon>
        <taxon>Lophotrochozoa</taxon>
        <taxon>Mollusca</taxon>
        <taxon>Gastropoda</taxon>
        <taxon>Heterobranchia</taxon>
        <taxon>Euthyneura</taxon>
        <taxon>Panpulmonata</taxon>
        <taxon>Sacoglossa</taxon>
        <taxon>Placobranchoidea</taxon>
        <taxon>Plakobranchidae</taxon>
        <taxon>Elysia</taxon>
    </lineage>
</organism>
<protein>
    <submittedName>
        <fullName evidence="1">Uncharacterized protein</fullName>
    </submittedName>
</protein>
<proteinExistence type="predicted"/>
<dbReference type="Proteomes" id="UP001283361">
    <property type="component" value="Unassembled WGS sequence"/>
</dbReference>
<dbReference type="AlphaFoldDB" id="A0AAE0YT21"/>
<dbReference type="EMBL" id="JAWDGP010005473">
    <property type="protein sequence ID" value="KAK3756769.1"/>
    <property type="molecule type" value="Genomic_DNA"/>
</dbReference>
<evidence type="ECO:0000313" key="1">
    <source>
        <dbReference type="EMBL" id="KAK3756769.1"/>
    </source>
</evidence>
<keyword evidence="2" id="KW-1185">Reference proteome</keyword>
<reference evidence="1" key="1">
    <citation type="journal article" date="2023" name="G3 (Bethesda)">
        <title>A reference genome for the long-term kleptoplast-retaining sea slug Elysia crispata morphotype clarki.</title>
        <authorList>
            <person name="Eastman K.E."/>
            <person name="Pendleton A.L."/>
            <person name="Shaikh M.A."/>
            <person name="Suttiyut T."/>
            <person name="Ogas R."/>
            <person name="Tomko P."/>
            <person name="Gavelis G."/>
            <person name="Widhalm J.R."/>
            <person name="Wisecaver J.H."/>
        </authorList>
    </citation>
    <scope>NUCLEOTIDE SEQUENCE</scope>
    <source>
        <strain evidence="1">ECLA1</strain>
    </source>
</reference>
<accession>A0AAE0YT21</accession>
<comment type="caution">
    <text evidence="1">The sequence shown here is derived from an EMBL/GenBank/DDBJ whole genome shotgun (WGS) entry which is preliminary data.</text>
</comment>
<evidence type="ECO:0000313" key="2">
    <source>
        <dbReference type="Proteomes" id="UP001283361"/>
    </source>
</evidence>
<sequence length="97" mass="11180">MARMTAQSVVHEKRRLLARFDTRTTAINWFWFGDGNRWEYLELASTGQSISVKKTIHRDYTRRKGCLPVQRPGCKLQASISPTLSVTEFRSTVQPHA</sequence>
<gene>
    <name evidence="1" type="ORF">RRG08_019261</name>
</gene>
<name>A0AAE0YT21_9GAST</name>